<reference evidence="3" key="1">
    <citation type="submission" date="2023-08" db="EMBL/GenBank/DDBJ databases">
        <title>Genomic characterization of piscicolin 126 produced by Carnobacterium maltaromaticum CM22 strain isolated from salmon (Salmo salar).</title>
        <authorList>
            <person name="Gonzalez-Gragera E."/>
            <person name="Garcia-Lopez J.D."/>
            <person name="Teso-Perez C."/>
            <person name="Gimenez-Hernandez I."/>
            <person name="Peralta-Sanchez J.M."/>
            <person name="Valdivia E."/>
            <person name="Montalban-Lopez M."/>
            <person name="Martin-Platero A.M."/>
            <person name="Banos A."/>
            <person name="Martinez-Bueno M."/>
        </authorList>
    </citation>
    <scope>NUCLEOTIDE SEQUENCE</scope>
    <source>
        <strain evidence="3">CM22</strain>
    </source>
</reference>
<keyword evidence="1" id="KW-0175">Coiled coil</keyword>
<evidence type="ECO:0000256" key="2">
    <source>
        <dbReference type="SAM" id="MobiDB-lite"/>
    </source>
</evidence>
<feature type="region of interest" description="Disordered" evidence="2">
    <location>
        <begin position="56"/>
        <end position="79"/>
    </location>
</feature>
<feature type="coiled-coil region" evidence="1">
    <location>
        <begin position="1"/>
        <end position="28"/>
    </location>
</feature>
<protein>
    <recommendedName>
        <fullName evidence="5">DUF536 domain-containing protein</fullName>
    </recommendedName>
</protein>
<evidence type="ECO:0000256" key="1">
    <source>
        <dbReference type="SAM" id="Coils"/>
    </source>
</evidence>
<dbReference type="EMBL" id="JAVBVO010000024">
    <property type="protein sequence ID" value="MDZ5760723.1"/>
    <property type="molecule type" value="Genomic_DNA"/>
</dbReference>
<comment type="caution">
    <text evidence="3">The sequence shown here is derived from an EMBL/GenBank/DDBJ whole genome shotgun (WGS) entry which is preliminary data.</text>
</comment>
<gene>
    <name evidence="3" type="ORF">RAK27_18940</name>
</gene>
<dbReference type="Proteomes" id="UP001290462">
    <property type="component" value="Unassembled WGS sequence"/>
</dbReference>
<evidence type="ECO:0000313" key="3">
    <source>
        <dbReference type="EMBL" id="MDZ5760723.1"/>
    </source>
</evidence>
<accession>A0AAW9KF05</accession>
<name>A0AAW9KF05_CARML</name>
<sequence length="79" mass="9211">MDEKEKQLALLRAEIQKHQLKVQEQLLKTQEKANESLAKIHQSILDTQKIAEQLVNQQQETKKQSSHLRLVPNQSVNEK</sequence>
<evidence type="ECO:0008006" key="5">
    <source>
        <dbReference type="Google" id="ProtNLM"/>
    </source>
</evidence>
<dbReference type="RefSeq" id="WP_322809872.1">
    <property type="nucleotide sequence ID" value="NZ_JAVBVO010000024.1"/>
</dbReference>
<organism evidence="3 4">
    <name type="scientific">Carnobacterium maltaromaticum</name>
    <name type="common">Carnobacterium piscicola</name>
    <dbReference type="NCBI Taxonomy" id="2751"/>
    <lineage>
        <taxon>Bacteria</taxon>
        <taxon>Bacillati</taxon>
        <taxon>Bacillota</taxon>
        <taxon>Bacilli</taxon>
        <taxon>Lactobacillales</taxon>
        <taxon>Carnobacteriaceae</taxon>
        <taxon>Carnobacterium</taxon>
    </lineage>
</organism>
<proteinExistence type="predicted"/>
<dbReference type="AlphaFoldDB" id="A0AAW9KF05"/>
<evidence type="ECO:0000313" key="4">
    <source>
        <dbReference type="Proteomes" id="UP001290462"/>
    </source>
</evidence>